<dbReference type="InterPro" id="IPR051057">
    <property type="entry name" value="PI-PLC_domain"/>
</dbReference>
<dbReference type="PANTHER" id="PTHR13593:SF140">
    <property type="entry name" value="PLC-LIKE PHOSPHODIESTERASE"/>
    <property type="match status" value="1"/>
</dbReference>
<proteinExistence type="predicted"/>
<comment type="caution">
    <text evidence="2">The sequence shown here is derived from an EMBL/GenBank/DDBJ whole genome shotgun (WGS) entry which is preliminary data.</text>
</comment>
<dbReference type="SUPFAM" id="SSF51695">
    <property type="entry name" value="PLC-like phosphodiesterases"/>
    <property type="match status" value="1"/>
</dbReference>
<keyword evidence="3" id="KW-1185">Reference proteome</keyword>
<dbReference type="Gene3D" id="3.20.20.190">
    <property type="entry name" value="Phosphatidylinositol (PI) phosphodiesterase"/>
    <property type="match status" value="1"/>
</dbReference>
<dbReference type="OrthoDB" id="7984201at2759"/>
<feature type="chain" id="PRO_5034156949" description="PLC-like phosphodiesterase" evidence="1">
    <location>
        <begin position="21"/>
        <end position="318"/>
    </location>
</feature>
<sequence length="318" mass="34956">MRFFVVILLLVGLLAPATDALYLLRKRATVCNGRSELCDRRYGNTTFLTAHNSFGFSSNPLALARNQEVDVQSQLNLGARTLQGQAHLENGQLRFCHTSKPTPAPSHLLFDGGLVVDYLKTVKAFLDANPFEVFTFIFTNPDMASIPGVWKPIFDEAGITPLAYVPPTRPMKRNDWPTLRELIDSNKRVIVFLDAGADGSAGGVVDFILPQFQMIWEDPFSPKDSNFPCNIDRTAGPLSNDEHLHLINHNLNVDILPGSSEVLVSDYAHAPRTNGQTSILAHANGCAPLSQGRAPNFVLLDFVNVGEGKKTVDRLNGF</sequence>
<gene>
    <name evidence="2" type="ORF">D9611_013653</name>
</gene>
<evidence type="ECO:0000313" key="3">
    <source>
        <dbReference type="Proteomes" id="UP000541558"/>
    </source>
</evidence>
<feature type="signal peptide" evidence="1">
    <location>
        <begin position="1"/>
        <end position="20"/>
    </location>
</feature>
<reference evidence="2 3" key="1">
    <citation type="journal article" date="2020" name="ISME J.">
        <title>Uncovering the hidden diversity of litter-decomposition mechanisms in mushroom-forming fungi.</title>
        <authorList>
            <person name="Floudas D."/>
            <person name="Bentzer J."/>
            <person name="Ahren D."/>
            <person name="Johansson T."/>
            <person name="Persson P."/>
            <person name="Tunlid A."/>
        </authorList>
    </citation>
    <scope>NUCLEOTIDE SEQUENCE [LARGE SCALE GENOMIC DNA]</scope>
    <source>
        <strain evidence="2 3">CBS 175.51</strain>
    </source>
</reference>
<protein>
    <recommendedName>
        <fullName evidence="4">PLC-like phosphodiesterase</fullName>
    </recommendedName>
</protein>
<dbReference type="EMBL" id="JAACJK010000176">
    <property type="protein sequence ID" value="KAF5318911.1"/>
    <property type="molecule type" value="Genomic_DNA"/>
</dbReference>
<name>A0A8H5F0A4_9AGAR</name>
<dbReference type="Pfam" id="PF26146">
    <property type="entry name" value="PI-PLC_X"/>
    <property type="match status" value="1"/>
</dbReference>
<organism evidence="2 3">
    <name type="scientific">Ephemerocybe angulata</name>
    <dbReference type="NCBI Taxonomy" id="980116"/>
    <lineage>
        <taxon>Eukaryota</taxon>
        <taxon>Fungi</taxon>
        <taxon>Dikarya</taxon>
        <taxon>Basidiomycota</taxon>
        <taxon>Agaricomycotina</taxon>
        <taxon>Agaricomycetes</taxon>
        <taxon>Agaricomycetidae</taxon>
        <taxon>Agaricales</taxon>
        <taxon>Agaricineae</taxon>
        <taxon>Psathyrellaceae</taxon>
        <taxon>Ephemerocybe</taxon>
    </lineage>
</organism>
<evidence type="ECO:0008006" key="4">
    <source>
        <dbReference type="Google" id="ProtNLM"/>
    </source>
</evidence>
<dbReference type="AlphaFoldDB" id="A0A8H5F0A4"/>
<dbReference type="InterPro" id="IPR017946">
    <property type="entry name" value="PLC-like_Pdiesterase_TIM-brl"/>
</dbReference>
<dbReference type="Proteomes" id="UP000541558">
    <property type="component" value="Unassembled WGS sequence"/>
</dbReference>
<dbReference type="GO" id="GO:0008081">
    <property type="term" value="F:phosphoric diester hydrolase activity"/>
    <property type="evidence" value="ECO:0007669"/>
    <property type="project" value="InterPro"/>
</dbReference>
<dbReference type="PANTHER" id="PTHR13593">
    <property type="match status" value="1"/>
</dbReference>
<evidence type="ECO:0000313" key="2">
    <source>
        <dbReference type="EMBL" id="KAF5318911.1"/>
    </source>
</evidence>
<keyword evidence="1" id="KW-0732">Signal</keyword>
<dbReference type="GO" id="GO:0006629">
    <property type="term" value="P:lipid metabolic process"/>
    <property type="evidence" value="ECO:0007669"/>
    <property type="project" value="InterPro"/>
</dbReference>
<evidence type="ECO:0000256" key="1">
    <source>
        <dbReference type="SAM" id="SignalP"/>
    </source>
</evidence>
<accession>A0A8H5F0A4</accession>